<feature type="domain" description="DUF1553" evidence="4">
    <location>
        <begin position="801"/>
        <end position="1038"/>
    </location>
</feature>
<feature type="domain" description="Cytochrome C Planctomycete-type" evidence="5">
    <location>
        <begin position="42"/>
        <end position="98"/>
    </location>
</feature>
<dbReference type="AlphaFoldDB" id="A0A518JMV3"/>
<dbReference type="Pfam" id="PF07583">
    <property type="entry name" value="PSCyt2"/>
    <property type="match status" value="1"/>
</dbReference>
<dbReference type="Pfam" id="PF07587">
    <property type="entry name" value="PSD1"/>
    <property type="match status" value="1"/>
</dbReference>
<keyword evidence="1" id="KW-0175">Coiled coil</keyword>
<dbReference type="Pfam" id="PF07635">
    <property type="entry name" value="PSCyt1"/>
    <property type="match status" value="1"/>
</dbReference>
<dbReference type="PANTHER" id="PTHR35889">
    <property type="entry name" value="CYCLOINULO-OLIGOSACCHARIDE FRUCTANOTRANSFERASE-RELATED"/>
    <property type="match status" value="1"/>
</dbReference>
<feature type="chain" id="PRO_5022066639" evidence="2">
    <location>
        <begin position="28"/>
        <end position="1089"/>
    </location>
</feature>
<dbReference type="InterPro" id="IPR011444">
    <property type="entry name" value="DUF1549"/>
</dbReference>
<evidence type="ECO:0000259" key="3">
    <source>
        <dbReference type="Pfam" id="PF07583"/>
    </source>
</evidence>
<dbReference type="InterPro" id="IPR011429">
    <property type="entry name" value="Cyt_c_Planctomycete-type"/>
</dbReference>
<accession>A0A518JMV3</accession>
<dbReference type="RefSeq" id="WP_197452274.1">
    <property type="nucleotide sequence ID" value="NZ_CP036348.1"/>
</dbReference>
<gene>
    <name evidence="6" type="ORF">Poly24_05600</name>
</gene>
<keyword evidence="7" id="KW-1185">Reference proteome</keyword>
<evidence type="ECO:0000313" key="7">
    <source>
        <dbReference type="Proteomes" id="UP000315082"/>
    </source>
</evidence>
<feature type="domain" description="DUF1549" evidence="3">
    <location>
        <begin position="159"/>
        <end position="361"/>
    </location>
</feature>
<dbReference type="InterPro" id="IPR022655">
    <property type="entry name" value="DUF1553"/>
</dbReference>
<feature type="coiled-coil region" evidence="1">
    <location>
        <begin position="732"/>
        <end position="759"/>
    </location>
</feature>
<evidence type="ECO:0000259" key="4">
    <source>
        <dbReference type="Pfam" id="PF07587"/>
    </source>
</evidence>
<organism evidence="6 7">
    <name type="scientific">Rosistilla carotiformis</name>
    <dbReference type="NCBI Taxonomy" id="2528017"/>
    <lineage>
        <taxon>Bacteria</taxon>
        <taxon>Pseudomonadati</taxon>
        <taxon>Planctomycetota</taxon>
        <taxon>Planctomycetia</taxon>
        <taxon>Pirellulales</taxon>
        <taxon>Pirellulaceae</taxon>
        <taxon>Rosistilla</taxon>
    </lineage>
</organism>
<evidence type="ECO:0000256" key="2">
    <source>
        <dbReference type="SAM" id="SignalP"/>
    </source>
</evidence>
<sequence precursor="true">MSTLSTRILLSCIVPFTIALCERSACAVDYLSDIKPLLEEKCYACHGPLKAQGDLRLDTAVALIAGGGSGAAIQPGDPAESLLIDVLTGEAGYQMPPENEGAVMTPAQIDLFRQWIADGAPSPADEEPAADPKTWWSYQPIARPPLPEIDDPNWPRDGIDYFVAARRQANGLPHAPPADRATWLRRVYLDLIGLPPTVEQQQAFLNDDSPMAFEAVVDELLSRPEYGQRWGRHWMDVWRYSDWYGSRGSNEIRYSQRHIWRWRDWIVDSLNDNKGYAAMVREMLSGDERIDPADPMSLAATGYLGRSWYKFDRDVWLFETVERTGEAFLGLTLRCCRCHDHKFDPVSHEEYFRFRSFFEPHDVRTDPISALTEMQKDATLGMVPTDGIPLVYDKNADAPTYRFERGDSRFPDKSKTLEPGVPQALDGSIDLQPIDLPALAWYPMLRPEVRKTLIEKATSEAEATAAALADAQATLRELQDKPAAESLAQQSDPKEEANDLVLLHDNFDAPNPKLWQIQSGNWKVEEGSLWQTDVGSFATIVADLMLPLDFKFRLRYRTLAPGSYRSIGLSFDYQDAGNSQDVYTSVNDSKPSVQAFHRQGGQQAYPAEGIVYTPLKVGEEIVLDVTVVGSQLTIDLNGTRKLDYQMPIARRSGKLALWVHQGAAEFLELEVTRLPPSAETMALQQREAKHAVDLARLKHQAAQAHVESTRLRIAAEVKRYLDPQSAEEPEDLDRWLAAAAEAEARLRVCEAEVEFFEAAPSAEKLEAAKAKLAAAEAKLNDPVNRDYEPLGPQFPRTSTGRRSALADWIVDPQNPRTARVAANHLWGRHFGQPLVATTENFGLNGRKPSHLQLLDWLADELIRNDWMMKPLHRQIVLSATYRMSSDPLPDGNAAALEIDPENRLLWRMNPRRMEAELVRDSTLFLASRIDLAFGGPEIPIAQGDKSLRRSLYLRNTPNEKMPMLEVFDVADPNACYRRQESIVPHQSLAMMNSGLAIDAARTIARRLSDASDFVDVAFATILARRPTAAEAASCNAFLKSHAELLQQTSGETFPGADTATTPRAADPLQAARENLIHVLMLHNDFVTIR</sequence>
<evidence type="ECO:0000313" key="6">
    <source>
        <dbReference type="EMBL" id="QDV66872.1"/>
    </source>
</evidence>
<reference evidence="6 7" key="1">
    <citation type="submission" date="2019-02" db="EMBL/GenBank/DDBJ databases">
        <title>Deep-cultivation of Planctomycetes and their phenomic and genomic characterization uncovers novel biology.</title>
        <authorList>
            <person name="Wiegand S."/>
            <person name="Jogler M."/>
            <person name="Boedeker C."/>
            <person name="Pinto D."/>
            <person name="Vollmers J."/>
            <person name="Rivas-Marin E."/>
            <person name="Kohn T."/>
            <person name="Peeters S.H."/>
            <person name="Heuer A."/>
            <person name="Rast P."/>
            <person name="Oberbeckmann S."/>
            <person name="Bunk B."/>
            <person name="Jeske O."/>
            <person name="Meyerdierks A."/>
            <person name="Storesund J.E."/>
            <person name="Kallscheuer N."/>
            <person name="Luecker S."/>
            <person name="Lage O.M."/>
            <person name="Pohl T."/>
            <person name="Merkel B.J."/>
            <person name="Hornburger P."/>
            <person name="Mueller R.-W."/>
            <person name="Bruemmer F."/>
            <person name="Labrenz M."/>
            <person name="Spormann A.M."/>
            <person name="Op den Camp H."/>
            <person name="Overmann J."/>
            <person name="Amann R."/>
            <person name="Jetten M.S.M."/>
            <person name="Mascher T."/>
            <person name="Medema M.H."/>
            <person name="Devos D.P."/>
            <person name="Kaster A.-K."/>
            <person name="Ovreas L."/>
            <person name="Rohde M."/>
            <person name="Galperin M.Y."/>
            <person name="Jogler C."/>
        </authorList>
    </citation>
    <scope>NUCLEOTIDE SEQUENCE [LARGE SCALE GENOMIC DNA]</scope>
    <source>
        <strain evidence="6 7">Poly24</strain>
    </source>
</reference>
<name>A0A518JMV3_9BACT</name>
<dbReference type="PANTHER" id="PTHR35889:SF3">
    <property type="entry name" value="F-BOX DOMAIN-CONTAINING PROTEIN"/>
    <property type="match status" value="1"/>
</dbReference>
<dbReference type="KEGG" id="rcf:Poly24_05600"/>
<feature type="coiled-coil region" evidence="1">
    <location>
        <begin position="454"/>
        <end position="481"/>
    </location>
</feature>
<feature type="signal peptide" evidence="2">
    <location>
        <begin position="1"/>
        <end position="27"/>
    </location>
</feature>
<dbReference type="Proteomes" id="UP000315082">
    <property type="component" value="Chromosome"/>
</dbReference>
<proteinExistence type="predicted"/>
<protein>
    <submittedName>
        <fullName evidence="6">Planctomycete cytochrome C</fullName>
    </submittedName>
</protein>
<evidence type="ECO:0000256" key="1">
    <source>
        <dbReference type="SAM" id="Coils"/>
    </source>
</evidence>
<dbReference type="Gene3D" id="2.60.120.560">
    <property type="entry name" value="Exo-inulinase, domain 1"/>
    <property type="match status" value="1"/>
</dbReference>
<dbReference type="EMBL" id="CP036348">
    <property type="protein sequence ID" value="QDV66872.1"/>
    <property type="molecule type" value="Genomic_DNA"/>
</dbReference>
<evidence type="ECO:0000259" key="5">
    <source>
        <dbReference type="Pfam" id="PF07635"/>
    </source>
</evidence>
<keyword evidence="2" id="KW-0732">Signal</keyword>